<keyword evidence="2" id="KW-1185">Reference proteome</keyword>
<proteinExistence type="predicted"/>
<comment type="caution">
    <text evidence="1">The sequence shown here is derived from an EMBL/GenBank/DDBJ whole genome shotgun (WGS) entry which is preliminary data.</text>
</comment>
<reference evidence="1 2" key="1">
    <citation type="submission" date="2023-09" db="EMBL/GenBank/DDBJ databases">
        <authorList>
            <person name="Wang M."/>
        </authorList>
    </citation>
    <scope>NUCLEOTIDE SEQUENCE [LARGE SCALE GENOMIC DNA]</scope>
    <source>
        <strain evidence="1">GT-2023</strain>
        <tissue evidence="1">Liver</tissue>
    </source>
</reference>
<organism evidence="1 2">
    <name type="scientific">Cirrhinus molitorella</name>
    <name type="common">mud carp</name>
    <dbReference type="NCBI Taxonomy" id="172907"/>
    <lineage>
        <taxon>Eukaryota</taxon>
        <taxon>Metazoa</taxon>
        <taxon>Chordata</taxon>
        <taxon>Craniata</taxon>
        <taxon>Vertebrata</taxon>
        <taxon>Euteleostomi</taxon>
        <taxon>Actinopterygii</taxon>
        <taxon>Neopterygii</taxon>
        <taxon>Teleostei</taxon>
        <taxon>Ostariophysi</taxon>
        <taxon>Cypriniformes</taxon>
        <taxon>Cyprinidae</taxon>
        <taxon>Labeoninae</taxon>
        <taxon>Labeonini</taxon>
        <taxon>Cirrhinus</taxon>
    </lineage>
</organism>
<dbReference type="EMBL" id="JAYMGO010000019">
    <property type="protein sequence ID" value="KAL1255385.1"/>
    <property type="molecule type" value="Genomic_DNA"/>
</dbReference>
<dbReference type="Proteomes" id="UP001558613">
    <property type="component" value="Unassembled WGS sequence"/>
</dbReference>
<evidence type="ECO:0000313" key="2">
    <source>
        <dbReference type="Proteomes" id="UP001558613"/>
    </source>
</evidence>
<gene>
    <name evidence="1" type="ORF">QQF64_013446</name>
</gene>
<evidence type="ECO:0000313" key="1">
    <source>
        <dbReference type="EMBL" id="KAL1255385.1"/>
    </source>
</evidence>
<accession>A0ABR3LSV4</accession>
<sequence>MQGGRVDELSQLTVPRLGLEVQTTRGRGGRLAPPQRGVCEAFHLALGCDKTPGPDKRSFASFTGEIYSHICLRGAWTVTEFLGPSGSHHKARE</sequence>
<name>A0ABR3LSV4_9TELE</name>
<protein>
    <submittedName>
        <fullName evidence="1">Uncharacterized protein</fullName>
    </submittedName>
</protein>